<dbReference type="EMBL" id="LCFK01000020">
    <property type="protein sequence ID" value="KKS93510.1"/>
    <property type="molecule type" value="Genomic_DNA"/>
</dbReference>
<evidence type="ECO:0000313" key="3">
    <source>
        <dbReference type="Proteomes" id="UP000033980"/>
    </source>
</evidence>
<evidence type="ECO:0000313" key="2">
    <source>
        <dbReference type="EMBL" id="KKS93510.1"/>
    </source>
</evidence>
<name>A0A0G1D6F0_9BACT</name>
<gene>
    <name evidence="2" type="ORF">UV68_C0020G0010</name>
</gene>
<sequence length="73" mass="8394">MKKTFFGIIFWISVIWLIWLAFGGHTIMISQVVFQLALALVTLCASATLWLKQPAARKNLRYSVGTDRIRRLL</sequence>
<comment type="caution">
    <text evidence="2">The sequence shown here is derived from an EMBL/GenBank/DDBJ whole genome shotgun (WGS) entry which is preliminary data.</text>
</comment>
<keyword evidence="1" id="KW-0812">Transmembrane</keyword>
<accession>A0A0G1D6F0</accession>
<proteinExistence type="predicted"/>
<organism evidence="2 3">
    <name type="scientific">Candidatus Collierbacteria bacterium GW2011_GWC2_43_12</name>
    <dbReference type="NCBI Taxonomy" id="1618390"/>
    <lineage>
        <taxon>Bacteria</taxon>
        <taxon>Candidatus Collieribacteriota</taxon>
    </lineage>
</organism>
<keyword evidence="1" id="KW-1133">Transmembrane helix</keyword>
<feature type="transmembrane region" description="Helical" evidence="1">
    <location>
        <begin position="5"/>
        <end position="22"/>
    </location>
</feature>
<reference evidence="2 3" key="1">
    <citation type="journal article" date="2015" name="Nature">
        <title>rRNA introns, odd ribosomes, and small enigmatic genomes across a large radiation of phyla.</title>
        <authorList>
            <person name="Brown C.T."/>
            <person name="Hug L.A."/>
            <person name="Thomas B.C."/>
            <person name="Sharon I."/>
            <person name="Castelle C.J."/>
            <person name="Singh A."/>
            <person name="Wilkins M.J."/>
            <person name="Williams K.H."/>
            <person name="Banfield J.F."/>
        </authorList>
    </citation>
    <scope>NUCLEOTIDE SEQUENCE [LARGE SCALE GENOMIC DNA]</scope>
</reference>
<dbReference type="Proteomes" id="UP000033980">
    <property type="component" value="Unassembled WGS sequence"/>
</dbReference>
<dbReference type="AlphaFoldDB" id="A0A0G1D6F0"/>
<feature type="transmembrane region" description="Helical" evidence="1">
    <location>
        <begin position="28"/>
        <end position="51"/>
    </location>
</feature>
<evidence type="ECO:0000256" key="1">
    <source>
        <dbReference type="SAM" id="Phobius"/>
    </source>
</evidence>
<protein>
    <submittedName>
        <fullName evidence="2">Uncharacterized protein</fullName>
    </submittedName>
</protein>
<keyword evidence="1" id="KW-0472">Membrane</keyword>
<dbReference type="PATRIC" id="fig|1618390.3.peg.471"/>